<organism evidence="2 3">
    <name type="scientific">Clostridium grantii DSM 8605</name>
    <dbReference type="NCBI Taxonomy" id="1121316"/>
    <lineage>
        <taxon>Bacteria</taxon>
        <taxon>Bacillati</taxon>
        <taxon>Bacillota</taxon>
        <taxon>Clostridia</taxon>
        <taxon>Eubacteriales</taxon>
        <taxon>Clostridiaceae</taxon>
        <taxon>Clostridium</taxon>
    </lineage>
</organism>
<dbReference type="AlphaFoldDB" id="A0A1M5U734"/>
<feature type="domain" description="TRASH" evidence="1">
    <location>
        <begin position="87"/>
        <end position="122"/>
    </location>
</feature>
<name>A0A1M5U734_9CLOT</name>
<dbReference type="InterPro" id="IPR011017">
    <property type="entry name" value="TRASH_dom"/>
</dbReference>
<dbReference type="STRING" id="1121316.SAMN02745207_01620"/>
<feature type="domain" description="TRASH" evidence="1">
    <location>
        <begin position="7"/>
        <end position="39"/>
    </location>
</feature>
<sequence>MKYKIVCDWCGKEVERKRSCIKEHNYCSRTCLGKGNAERFRLYRTKRCDYCGKQFEYFGHHSKRNLHFFCCKECSAAFKEKKSVAVCNWCDKTIIRKESAISRYGSHNFCDRGCYQDFLNFEMSGAKNQRVCGKSLYRILAGMGIGRKLKTKEHVHHKDGDHCNHSLENLMIISPNEHSIIHSEEKARDEYGRFIKQE</sequence>
<evidence type="ECO:0000313" key="3">
    <source>
        <dbReference type="Proteomes" id="UP000184447"/>
    </source>
</evidence>
<evidence type="ECO:0000313" key="2">
    <source>
        <dbReference type="EMBL" id="SHH58875.1"/>
    </source>
</evidence>
<proteinExistence type="predicted"/>
<reference evidence="2 3" key="1">
    <citation type="submission" date="2016-11" db="EMBL/GenBank/DDBJ databases">
        <authorList>
            <person name="Jaros S."/>
            <person name="Januszkiewicz K."/>
            <person name="Wedrychowicz H."/>
        </authorList>
    </citation>
    <scope>NUCLEOTIDE SEQUENCE [LARGE SCALE GENOMIC DNA]</scope>
    <source>
        <strain evidence="2 3">DSM 8605</strain>
    </source>
</reference>
<protein>
    <submittedName>
        <fullName evidence="2">TRASH domain-containing protein</fullName>
    </submittedName>
</protein>
<dbReference type="OrthoDB" id="6631788at2"/>
<feature type="domain" description="TRASH" evidence="1">
    <location>
        <begin position="48"/>
        <end position="82"/>
    </location>
</feature>
<dbReference type="Proteomes" id="UP000184447">
    <property type="component" value="Unassembled WGS sequence"/>
</dbReference>
<dbReference type="SMART" id="SM00746">
    <property type="entry name" value="TRASH"/>
    <property type="match status" value="3"/>
</dbReference>
<evidence type="ECO:0000259" key="1">
    <source>
        <dbReference type="SMART" id="SM00746"/>
    </source>
</evidence>
<dbReference type="EMBL" id="FQXM01000007">
    <property type="protein sequence ID" value="SHH58875.1"/>
    <property type="molecule type" value="Genomic_DNA"/>
</dbReference>
<gene>
    <name evidence="2" type="ORF">SAMN02745207_01620</name>
</gene>
<accession>A0A1M5U734</accession>
<keyword evidence="3" id="KW-1185">Reference proteome</keyword>
<dbReference type="Gene3D" id="3.90.75.20">
    <property type="match status" value="1"/>
</dbReference>